<feature type="transmembrane region" description="Helical" evidence="7">
    <location>
        <begin position="271"/>
        <end position="292"/>
    </location>
</feature>
<comment type="similarity">
    <text evidence="2">Belongs to the complex I subunit 4 family.</text>
</comment>
<evidence type="ECO:0000259" key="8">
    <source>
        <dbReference type="Pfam" id="PF00361"/>
    </source>
</evidence>
<feature type="transmembrane region" description="Helical" evidence="7">
    <location>
        <begin position="299"/>
        <end position="320"/>
    </location>
</feature>
<dbReference type="GO" id="GO:0008137">
    <property type="term" value="F:NADH dehydrogenase (ubiquinone) activity"/>
    <property type="evidence" value="ECO:0007669"/>
    <property type="project" value="InterPro"/>
</dbReference>
<feature type="transmembrane region" description="Helical" evidence="7">
    <location>
        <begin position="105"/>
        <end position="124"/>
    </location>
</feature>
<organism evidence="9 10">
    <name type="scientific">Hydrogenobacter hydrogenophilus</name>
    <dbReference type="NCBI Taxonomy" id="35835"/>
    <lineage>
        <taxon>Bacteria</taxon>
        <taxon>Pseudomonadati</taxon>
        <taxon>Aquificota</taxon>
        <taxon>Aquificia</taxon>
        <taxon>Aquificales</taxon>
        <taxon>Aquificaceae</taxon>
        <taxon>Hydrogenobacter</taxon>
    </lineage>
</organism>
<feature type="transmembrane region" description="Helical" evidence="7">
    <location>
        <begin position="369"/>
        <end position="397"/>
    </location>
</feature>
<feature type="transmembrane region" description="Helical" evidence="7">
    <location>
        <begin position="6"/>
        <end position="21"/>
    </location>
</feature>
<dbReference type="GO" id="GO:0016020">
    <property type="term" value="C:membrane"/>
    <property type="evidence" value="ECO:0007669"/>
    <property type="project" value="UniProtKB-SubCell"/>
</dbReference>
<gene>
    <name evidence="9" type="ORF">SAMN06265353_0540</name>
</gene>
<feature type="transmembrane region" description="Helical" evidence="7">
    <location>
        <begin position="202"/>
        <end position="220"/>
    </location>
</feature>
<reference evidence="10" key="1">
    <citation type="submission" date="2017-09" db="EMBL/GenBank/DDBJ databases">
        <authorList>
            <person name="Varghese N."/>
            <person name="Submissions S."/>
        </authorList>
    </citation>
    <scope>NUCLEOTIDE SEQUENCE [LARGE SCALE GENOMIC DNA]</scope>
    <source>
        <strain evidence="10">DSM 2913</strain>
    </source>
</reference>
<keyword evidence="5 7" id="KW-0472">Membrane</keyword>
<feature type="transmembrane region" description="Helical" evidence="7">
    <location>
        <begin position="326"/>
        <end position="348"/>
    </location>
</feature>
<dbReference type="PRINTS" id="PR01437">
    <property type="entry name" value="NUOXDRDTASE4"/>
</dbReference>
<dbReference type="InterPro" id="IPR003918">
    <property type="entry name" value="NADH_UbQ_OxRdtase"/>
</dbReference>
<dbReference type="GO" id="GO:0003954">
    <property type="term" value="F:NADH dehydrogenase activity"/>
    <property type="evidence" value="ECO:0007669"/>
    <property type="project" value="TreeGrafter"/>
</dbReference>
<evidence type="ECO:0000256" key="5">
    <source>
        <dbReference type="ARBA" id="ARBA00023136"/>
    </source>
</evidence>
<comment type="subcellular location">
    <subcellularLocation>
        <location evidence="1">Endomembrane system</location>
        <topology evidence="1">Multi-pass membrane protein</topology>
    </subcellularLocation>
    <subcellularLocation>
        <location evidence="6">Membrane</location>
        <topology evidence="6">Multi-pass membrane protein</topology>
    </subcellularLocation>
</comment>
<feature type="domain" description="NADH:quinone oxidoreductase/Mrp antiporter transmembrane" evidence="8">
    <location>
        <begin position="123"/>
        <end position="412"/>
    </location>
</feature>
<keyword evidence="3 6" id="KW-0812">Transmembrane</keyword>
<dbReference type="OrthoDB" id="9807568at2"/>
<feature type="transmembrane region" description="Helical" evidence="7">
    <location>
        <begin position="454"/>
        <end position="472"/>
    </location>
</feature>
<dbReference type="GO" id="GO:0012505">
    <property type="term" value="C:endomembrane system"/>
    <property type="evidence" value="ECO:0007669"/>
    <property type="project" value="UniProtKB-SubCell"/>
</dbReference>
<dbReference type="Proteomes" id="UP000218627">
    <property type="component" value="Unassembled WGS sequence"/>
</dbReference>
<feature type="transmembrane region" description="Helical" evidence="7">
    <location>
        <begin position="159"/>
        <end position="182"/>
    </location>
</feature>
<evidence type="ECO:0000256" key="2">
    <source>
        <dbReference type="ARBA" id="ARBA00009025"/>
    </source>
</evidence>
<dbReference type="InterPro" id="IPR010227">
    <property type="entry name" value="NADH_Q_OxRdtase_chainM/4"/>
</dbReference>
<feature type="transmembrane region" description="Helical" evidence="7">
    <location>
        <begin position="232"/>
        <end position="251"/>
    </location>
</feature>
<evidence type="ECO:0000256" key="6">
    <source>
        <dbReference type="RuleBase" id="RU000320"/>
    </source>
</evidence>
<sequence length="488" mass="55238">MLSVAIFLPLLAGILVLLLRREKFSKLISVFSSGVVLLLILTLFLGFDWSKGGFQYETKYPWIPTLGIYYHIGVDGMAISLLLMTAIMFFASFIWSWKIEDRPNLYHALFLILETACLGVFSALDFFLFYIFWEGMLIPMYFIIGLWGHERKVYAANKFFVYTFFGSLFLLLGIASLIAYVYITTGQISFDYTFHKNFSYPLWLQLLAFLLFGIGFAVKIPMWPVHTWLPDAHVEAPTAGSVILAAVLLKMGTYGFVRYSLPLFPEASKYYIPLIFFLSLVAIIYAAMMAIAQTHIKRLIAYSSISHMGVVTLGTFASDINALNGAIYMMIAHGLSSATLFMSAGFIYDRIHSYHMDDLGGLARYLPKLAVVFMISGLAGIGFPGLAGFVAEFLVFLGTFKNFPLWAFIAGTGMILSAAYFLYMYKRVMFEEETISEYRLEKWKHLKDLELHHFIPFVLILACAFLLGLYPLPFVKIVEQTSRYVLGG</sequence>
<dbReference type="PANTHER" id="PTHR43507">
    <property type="entry name" value="NADH-UBIQUINONE OXIDOREDUCTASE CHAIN 4"/>
    <property type="match status" value="1"/>
</dbReference>
<evidence type="ECO:0000313" key="9">
    <source>
        <dbReference type="EMBL" id="SNZ12879.1"/>
    </source>
</evidence>
<dbReference type="GO" id="GO:0042773">
    <property type="term" value="P:ATP synthesis coupled electron transport"/>
    <property type="evidence" value="ECO:0007669"/>
    <property type="project" value="InterPro"/>
</dbReference>
<dbReference type="PANTHER" id="PTHR43507:SF1">
    <property type="entry name" value="NADH-UBIQUINONE OXIDOREDUCTASE CHAIN 4"/>
    <property type="match status" value="1"/>
</dbReference>
<dbReference type="GO" id="GO:0048039">
    <property type="term" value="F:ubiquinone binding"/>
    <property type="evidence" value="ECO:0007669"/>
    <property type="project" value="TreeGrafter"/>
</dbReference>
<evidence type="ECO:0000256" key="4">
    <source>
        <dbReference type="ARBA" id="ARBA00022989"/>
    </source>
</evidence>
<protein>
    <submittedName>
        <fullName evidence="9">NADH dehydrogenase subunit M</fullName>
    </submittedName>
</protein>
<keyword evidence="4 7" id="KW-1133">Transmembrane helix</keyword>
<dbReference type="GO" id="GO:0015990">
    <property type="term" value="P:electron transport coupled proton transport"/>
    <property type="evidence" value="ECO:0007669"/>
    <property type="project" value="TreeGrafter"/>
</dbReference>
<dbReference type="InterPro" id="IPR001750">
    <property type="entry name" value="ND/Mrp_TM"/>
</dbReference>
<dbReference type="Pfam" id="PF00361">
    <property type="entry name" value="Proton_antipo_M"/>
    <property type="match status" value="1"/>
</dbReference>
<evidence type="ECO:0000256" key="3">
    <source>
        <dbReference type="ARBA" id="ARBA00022692"/>
    </source>
</evidence>
<keyword evidence="10" id="KW-1185">Reference proteome</keyword>
<dbReference type="RefSeq" id="WP_096600864.1">
    <property type="nucleotide sequence ID" value="NZ_OBEN01000002.1"/>
</dbReference>
<feature type="transmembrane region" description="Helical" evidence="7">
    <location>
        <begin position="130"/>
        <end position="147"/>
    </location>
</feature>
<evidence type="ECO:0000313" key="10">
    <source>
        <dbReference type="Proteomes" id="UP000218627"/>
    </source>
</evidence>
<evidence type="ECO:0000256" key="1">
    <source>
        <dbReference type="ARBA" id="ARBA00004127"/>
    </source>
</evidence>
<name>A0A285NTW0_9AQUI</name>
<dbReference type="NCBIfam" id="TIGR01972">
    <property type="entry name" value="NDH_I_M"/>
    <property type="match status" value="1"/>
</dbReference>
<feature type="transmembrane region" description="Helical" evidence="7">
    <location>
        <begin position="67"/>
        <end position="93"/>
    </location>
</feature>
<feature type="transmembrane region" description="Helical" evidence="7">
    <location>
        <begin position="28"/>
        <end position="47"/>
    </location>
</feature>
<accession>A0A285NTW0</accession>
<proteinExistence type="inferred from homology"/>
<feature type="transmembrane region" description="Helical" evidence="7">
    <location>
        <begin position="403"/>
        <end position="423"/>
    </location>
</feature>
<evidence type="ECO:0000256" key="7">
    <source>
        <dbReference type="SAM" id="Phobius"/>
    </source>
</evidence>
<dbReference type="AlphaFoldDB" id="A0A285NTW0"/>
<dbReference type="EMBL" id="OBEN01000002">
    <property type="protein sequence ID" value="SNZ12879.1"/>
    <property type="molecule type" value="Genomic_DNA"/>
</dbReference>